<name>L0E481_THIND</name>
<dbReference type="SUPFAM" id="SSF46689">
    <property type="entry name" value="Homeodomain-like"/>
    <property type="match status" value="1"/>
</dbReference>
<gene>
    <name evidence="1" type="ordered locus">TVNIR_3852</name>
</gene>
<organism evidence="1 2">
    <name type="scientific">Thioalkalivibrio nitratireducens (strain DSM 14787 / UNIQEM 213 / ALEN2)</name>
    <dbReference type="NCBI Taxonomy" id="1255043"/>
    <lineage>
        <taxon>Bacteria</taxon>
        <taxon>Pseudomonadati</taxon>
        <taxon>Pseudomonadota</taxon>
        <taxon>Gammaproteobacteria</taxon>
        <taxon>Chromatiales</taxon>
        <taxon>Ectothiorhodospiraceae</taxon>
        <taxon>Thioalkalivibrio</taxon>
    </lineage>
</organism>
<dbReference type="InterPro" id="IPR007367">
    <property type="entry name" value="DUF433"/>
</dbReference>
<dbReference type="HOGENOM" id="CLU_126005_2_0_6"/>
<dbReference type="Gene3D" id="1.10.10.10">
    <property type="entry name" value="Winged helix-like DNA-binding domain superfamily/Winged helix DNA-binding domain"/>
    <property type="match status" value="1"/>
</dbReference>
<dbReference type="Pfam" id="PF04255">
    <property type="entry name" value="DUF433"/>
    <property type="match status" value="1"/>
</dbReference>
<reference evidence="1" key="1">
    <citation type="submission" date="2015-12" db="EMBL/GenBank/DDBJ databases">
        <authorList>
            <person name="Tikhonova T.V."/>
            <person name="Pavlov A.R."/>
            <person name="Beletsky A.V."/>
            <person name="Mardanov A.V."/>
            <person name="Sorokin D.Y."/>
            <person name="Ravin N.V."/>
            <person name="Popov V.O."/>
        </authorList>
    </citation>
    <scope>NUCLEOTIDE SEQUENCE</scope>
    <source>
        <strain evidence="1">DSM 14787</strain>
    </source>
</reference>
<protein>
    <recommendedName>
        <fullName evidence="3">DUF433 domain-containing protein</fullName>
    </recommendedName>
</protein>
<evidence type="ECO:0008006" key="3">
    <source>
        <dbReference type="Google" id="ProtNLM"/>
    </source>
</evidence>
<dbReference type="InterPro" id="IPR036388">
    <property type="entry name" value="WH-like_DNA-bd_sf"/>
</dbReference>
<dbReference type="AlphaFoldDB" id="L0E481"/>
<sequence>MNPAQCGGRPCVRGMRIRVTDVLDLLAQGLSTEQVLAEMPDLEAEDIAAALQYAARKLNHPILAA</sequence>
<dbReference type="InterPro" id="IPR009057">
    <property type="entry name" value="Homeodomain-like_sf"/>
</dbReference>
<dbReference type="PANTHER" id="PTHR34849:SF3">
    <property type="entry name" value="SSR2962 PROTEIN"/>
    <property type="match status" value="1"/>
</dbReference>
<evidence type="ECO:0000313" key="1">
    <source>
        <dbReference type="EMBL" id="AGA35476.1"/>
    </source>
</evidence>
<dbReference type="EMBL" id="CP003989">
    <property type="protein sequence ID" value="AGA35476.1"/>
    <property type="molecule type" value="Genomic_DNA"/>
</dbReference>
<dbReference type="STRING" id="1255043.TVNIR_3852"/>
<dbReference type="KEGG" id="tni:TVNIR_3852"/>
<dbReference type="PATRIC" id="fig|1255043.3.peg.3887"/>
<accession>L0E481</accession>
<keyword evidence="2" id="KW-1185">Reference proteome</keyword>
<dbReference type="Proteomes" id="UP000010809">
    <property type="component" value="Chromosome"/>
</dbReference>
<dbReference type="PANTHER" id="PTHR34849">
    <property type="entry name" value="SSL5025 PROTEIN"/>
    <property type="match status" value="1"/>
</dbReference>
<evidence type="ECO:0000313" key="2">
    <source>
        <dbReference type="Proteomes" id="UP000010809"/>
    </source>
</evidence>
<dbReference type="eggNOG" id="COG2442">
    <property type="taxonomic scope" value="Bacteria"/>
</dbReference>
<proteinExistence type="predicted"/>